<dbReference type="GO" id="GO:0006351">
    <property type="term" value="P:DNA-templated transcription"/>
    <property type="evidence" value="ECO:0007669"/>
    <property type="project" value="InterPro"/>
</dbReference>
<dbReference type="GO" id="GO:0003700">
    <property type="term" value="F:DNA-binding transcription factor activity"/>
    <property type="evidence" value="ECO:0007669"/>
    <property type="project" value="InterPro"/>
</dbReference>
<keyword evidence="5" id="KW-1185">Reference proteome</keyword>
<feature type="compositionally biased region" description="Gly residues" evidence="2">
    <location>
        <begin position="1"/>
        <end position="11"/>
    </location>
</feature>
<feature type="region of interest" description="Disordered" evidence="2">
    <location>
        <begin position="210"/>
        <end position="250"/>
    </location>
</feature>
<feature type="compositionally biased region" description="Polar residues" evidence="2">
    <location>
        <begin position="36"/>
        <end position="53"/>
    </location>
</feature>
<dbReference type="OrthoDB" id="515778at2759"/>
<name>A0A9D4TIA7_CHLVU</name>
<keyword evidence="1" id="KW-0175">Coiled coil</keyword>
<evidence type="ECO:0000313" key="5">
    <source>
        <dbReference type="Proteomes" id="UP001055712"/>
    </source>
</evidence>
<dbReference type="PANTHER" id="PTHR46412:SF3">
    <property type="entry name" value="TRANSCRIPTION FACTOR BIM1"/>
    <property type="match status" value="1"/>
</dbReference>
<comment type="caution">
    <text evidence="4">The sequence shown here is derived from an EMBL/GenBank/DDBJ whole genome shotgun (WGS) entry which is preliminary data.</text>
</comment>
<evidence type="ECO:0000256" key="1">
    <source>
        <dbReference type="SAM" id="Coils"/>
    </source>
</evidence>
<feature type="compositionally biased region" description="Low complexity" evidence="2">
    <location>
        <begin position="12"/>
        <end position="35"/>
    </location>
</feature>
<sequence length="362" mass="38182">MQNSGQQGGGQPAAAAHAAGSGGPARSAPPASNRGTRGSASDTRAGASYNQRHQQAKARRRSRINERLEALRQLVPHTERANTANFLEEVVVYVQGLQGRLADLEQQLGLPTSMPCAQPPMHFTAADDTPEQTMLPSQIDDRYAGNAQPDPFQTQSAPPGLGAQVQAALLLLQQAQAQQQAQQQQQQLQALLQQVQQQQVQQQQQQQQVHVQLHPQPQPVPQFNLKLQPPPPAGVSNPQDSGAGFPASTVGGGGRCSGSGGGGGGCDSGRCPQSASVDKLVIAAADSLGALSAGGGSRRSASTPAQSQGRQRSEEDAAQAVRQVRGSPQGIPTDEELDMLHEHLANIPQQDNNKRRCVRADR</sequence>
<protein>
    <recommendedName>
        <fullName evidence="3">BHLH domain-containing protein</fullName>
    </recommendedName>
</protein>
<dbReference type="SMART" id="SM00353">
    <property type="entry name" value="HLH"/>
    <property type="match status" value="1"/>
</dbReference>
<dbReference type="InterPro" id="IPR011598">
    <property type="entry name" value="bHLH_dom"/>
</dbReference>
<feature type="region of interest" description="Disordered" evidence="2">
    <location>
        <begin position="290"/>
        <end position="334"/>
    </location>
</feature>
<evidence type="ECO:0000256" key="2">
    <source>
        <dbReference type="SAM" id="MobiDB-lite"/>
    </source>
</evidence>
<feature type="region of interest" description="Disordered" evidence="2">
    <location>
        <begin position="1"/>
        <end position="62"/>
    </location>
</feature>
<reference evidence="4" key="1">
    <citation type="journal article" date="2019" name="Plant J.">
        <title>Chlorella vulgaris genome assembly and annotation reveals the molecular basis for metabolic acclimation to high light conditions.</title>
        <authorList>
            <person name="Cecchin M."/>
            <person name="Marcolungo L."/>
            <person name="Rossato M."/>
            <person name="Girolomoni L."/>
            <person name="Cosentino E."/>
            <person name="Cuine S."/>
            <person name="Li-Beisson Y."/>
            <person name="Delledonne M."/>
            <person name="Ballottari M."/>
        </authorList>
    </citation>
    <scope>NUCLEOTIDE SEQUENCE</scope>
    <source>
        <strain evidence="4">211/11P</strain>
    </source>
</reference>
<dbReference type="PROSITE" id="PS50888">
    <property type="entry name" value="BHLH"/>
    <property type="match status" value="1"/>
</dbReference>
<dbReference type="SUPFAM" id="SSF47459">
    <property type="entry name" value="HLH, helix-loop-helix DNA-binding domain"/>
    <property type="match status" value="1"/>
</dbReference>
<reference evidence="4" key="2">
    <citation type="submission" date="2020-11" db="EMBL/GenBank/DDBJ databases">
        <authorList>
            <person name="Cecchin M."/>
            <person name="Marcolungo L."/>
            <person name="Rossato M."/>
            <person name="Girolomoni L."/>
            <person name="Cosentino E."/>
            <person name="Cuine S."/>
            <person name="Li-Beisson Y."/>
            <person name="Delledonne M."/>
            <person name="Ballottari M."/>
        </authorList>
    </citation>
    <scope>NUCLEOTIDE SEQUENCE</scope>
    <source>
        <strain evidence="4">211/11P</strain>
        <tissue evidence="4">Whole cell</tissue>
    </source>
</reference>
<dbReference type="EMBL" id="SIDB01000011">
    <property type="protein sequence ID" value="KAI3426177.1"/>
    <property type="molecule type" value="Genomic_DNA"/>
</dbReference>
<dbReference type="PANTHER" id="PTHR46412">
    <property type="entry name" value="BES1-INTERACTING MYC-LIKE PROTEIN"/>
    <property type="match status" value="1"/>
</dbReference>
<evidence type="ECO:0000259" key="3">
    <source>
        <dbReference type="PROSITE" id="PS50888"/>
    </source>
</evidence>
<dbReference type="Proteomes" id="UP001055712">
    <property type="component" value="Unassembled WGS sequence"/>
</dbReference>
<feature type="coiled-coil region" evidence="1">
    <location>
        <begin position="165"/>
        <end position="208"/>
    </location>
</feature>
<dbReference type="Pfam" id="PF00010">
    <property type="entry name" value="HLH"/>
    <property type="match status" value="1"/>
</dbReference>
<dbReference type="GO" id="GO:0046983">
    <property type="term" value="F:protein dimerization activity"/>
    <property type="evidence" value="ECO:0007669"/>
    <property type="project" value="InterPro"/>
</dbReference>
<accession>A0A9D4TIA7</accession>
<dbReference type="InterPro" id="IPR044295">
    <property type="entry name" value="BIM1/2/3"/>
</dbReference>
<proteinExistence type="predicted"/>
<organism evidence="4 5">
    <name type="scientific">Chlorella vulgaris</name>
    <name type="common">Green alga</name>
    <dbReference type="NCBI Taxonomy" id="3077"/>
    <lineage>
        <taxon>Eukaryota</taxon>
        <taxon>Viridiplantae</taxon>
        <taxon>Chlorophyta</taxon>
        <taxon>core chlorophytes</taxon>
        <taxon>Trebouxiophyceae</taxon>
        <taxon>Chlorellales</taxon>
        <taxon>Chlorellaceae</taxon>
        <taxon>Chlorella clade</taxon>
        <taxon>Chlorella</taxon>
    </lineage>
</organism>
<feature type="domain" description="BHLH" evidence="3">
    <location>
        <begin position="48"/>
        <end position="97"/>
    </location>
</feature>
<gene>
    <name evidence="4" type="ORF">D9Q98_008554</name>
</gene>
<evidence type="ECO:0000313" key="4">
    <source>
        <dbReference type="EMBL" id="KAI3426177.1"/>
    </source>
</evidence>
<dbReference type="Gene3D" id="4.10.280.10">
    <property type="entry name" value="Helix-loop-helix DNA-binding domain"/>
    <property type="match status" value="1"/>
</dbReference>
<dbReference type="AlphaFoldDB" id="A0A9D4TIA7"/>
<dbReference type="InterPro" id="IPR036638">
    <property type="entry name" value="HLH_DNA-bd_sf"/>
</dbReference>